<sequence>MQQTPFQAADAPRVSQFGIRSSFPRGGALHIATPTLRSAQHAVPGGCPALRETNGEEAAPQRTGEEPIRPASRALLPCALAANPEHALLLPCRPGRNLGDDSRGRVSPGGSSAPTPTRTGIRQDNSLSTGDGVCMGWPMFHCHRIDLDVAGS</sequence>
<reference evidence="2" key="1">
    <citation type="submission" date="2023-01" db="EMBL/GenBank/DDBJ databases">
        <title>Colletotrichum chrysophilum M932 genome sequence.</title>
        <authorList>
            <person name="Baroncelli R."/>
        </authorList>
    </citation>
    <scope>NUCLEOTIDE SEQUENCE</scope>
    <source>
        <strain evidence="2">M932</strain>
    </source>
</reference>
<evidence type="ECO:0000256" key="1">
    <source>
        <dbReference type="SAM" id="MobiDB-lite"/>
    </source>
</evidence>
<name>A0AAD9ATZ6_9PEZI</name>
<dbReference type="Proteomes" id="UP001243330">
    <property type="component" value="Unassembled WGS sequence"/>
</dbReference>
<gene>
    <name evidence="2" type="ORF">CCHR01_04646</name>
</gene>
<feature type="region of interest" description="Disordered" evidence="1">
    <location>
        <begin position="93"/>
        <end position="127"/>
    </location>
</feature>
<feature type="compositionally biased region" description="Polar residues" evidence="1">
    <location>
        <begin position="109"/>
        <end position="127"/>
    </location>
</feature>
<dbReference type="EMBL" id="JAQOWY010000069">
    <property type="protein sequence ID" value="KAK1852685.1"/>
    <property type="molecule type" value="Genomic_DNA"/>
</dbReference>
<evidence type="ECO:0000313" key="3">
    <source>
        <dbReference type="Proteomes" id="UP001243330"/>
    </source>
</evidence>
<keyword evidence="3" id="KW-1185">Reference proteome</keyword>
<comment type="caution">
    <text evidence="2">The sequence shown here is derived from an EMBL/GenBank/DDBJ whole genome shotgun (WGS) entry which is preliminary data.</text>
</comment>
<proteinExistence type="predicted"/>
<accession>A0AAD9ATZ6</accession>
<dbReference type="AlphaFoldDB" id="A0AAD9ATZ6"/>
<protein>
    <submittedName>
        <fullName evidence="2">Uncharacterized protein</fullName>
    </submittedName>
</protein>
<organism evidence="2 3">
    <name type="scientific">Colletotrichum chrysophilum</name>
    <dbReference type="NCBI Taxonomy" id="1836956"/>
    <lineage>
        <taxon>Eukaryota</taxon>
        <taxon>Fungi</taxon>
        <taxon>Dikarya</taxon>
        <taxon>Ascomycota</taxon>
        <taxon>Pezizomycotina</taxon>
        <taxon>Sordariomycetes</taxon>
        <taxon>Hypocreomycetidae</taxon>
        <taxon>Glomerellales</taxon>
        <taxon>Glomerellaceae</taxon>
        <taxon>Colletotrichum</taxon>
        <taxon>Colletotrichum gloeosporioides species complex</taxon>
    </lineage>
</organism>
<evidence type="ECO:0000313" key="2">
    <source>
        <dbReference type="EMBL" id="KAK1852685.1"/>
    </source>
</evidence>
<feature type="region of interest" description="Disordered" evidence="1">
    <location>
        <begin position="40"/>
        <end position="68"/>
    </location>
</feature>